<keyword evidence="1" id="KW-0472">Membrane</keyword>
<feature type="transmembrane region" description="Helical" evidence="1">
    <location>
        <begin position="20"/>
        <end position="42"/>
    </location>
</feature>
<protein>
    <recommendedName>
        <fullName evidence="2">Prepilin type IV endopeptidase peptidase domain-containing protein</fullName>
    </recommendedName>
</protein>
<feature type="domain" description="Prepilin type IV endopeptidase peptidase" evidence="2">
    <location>
        <begin position="1"/>
        <end position="36"/>
    </location>
</feature>
<keyword evidence="1" id="KW-1133">Transmembrane helix</keyword>
<evidence type="ECO:0000313" key="3">
    <source>
        <dbReference type="EMBL" id="GEQ99922.1"/>
    </source>
</evidence>
<organism evidence="3 4">
    <name type="scientific">Iodidimonas gelatinilytica</name>
    <dbReference type="NCBI Taxonomy" id="1236966"/>
    <lineage>
        <taxon>Bacteria</taxon>
        <taxon>Pseudomonadati</taxon>
        <taxon>Pseudomonadota</taxon>
        <taxon>Alphaproteobacteria</taxon>
        <taxon>Iodidimonadales</taxon>
        <taxon>Iodidimonadaceae</taxon>
        <taxon>Iodidimonas</taxon>
    </lineage>
</organism>
<dbReference type="GO" id="GO:0016020">
    <property type="term" value="C:membrane"/>
    <property type="evidence" value="ECO:0007669"/>
    <property type="project" value="InterPro"/>
</dbReference>
<reference evidence="3 4" key="1">
    <citation type="submission" date="2019-09" db="EMBL/GenBank/DDBJ databases">
        <title>NBRP : Genome information of microbial organism related human and environment.</title>
        <authorList>
            <person name="Hattori M."/>
            <person name="Oshima K."/>
            <person name="Inaba H."/>
            <person name="Suda W."/>
            <person name="Sakamoto M."/>
            <person name="Iino T."/>
            <person name="Kitahara M."/>
            <person name="Oshida Y."/>
            <person name="Iida T."/>
            <person name="Kudo T."/>
            <person name="Itoh T."/>
            <person name="Ohkuma M."/>
        </authorList>
    </citation>
    <scope>NUCLEOTIDE SEQUENCE [LARGE SCALE GENOMIC DNA]</scope>
    <source>
        <strain evidence="3 4">Mie-1</strain>
    </source>
</reference>
<keyword evidence="4" id="KW-1185">Reference proteome</keyword>
<keyword evidence="1" id="KW-0812">Transmembrane</keyword>
<dbReference type="InterPro" id="IPR000045">
    <property type="entry name" value="Prepilin_IV_endopep_pep"/>
</dbReference>
<evidence type="ECO:0000313" key="4">
    <source>
        <dbReference type="Proteomes" id="UP000325187"/>
    </source>
</evidence>
<proteinExistence type="predicted"/>
<dbReference type="EMBL" id="BKCM01000002">
    <property type="protein sequence ID" value="GEQ99922.1"/>
    <property type="molecule type" value="Genomic_DNA"/>
</dbReference>
<name>A0A5A7MV95_9PROT</name>
<dbReference type="Pfam" id="PF01478">
    <property type="entry name" value="Peptidase_A24"/>
    <property type="match status" value="1"/>
</dbReference>
<evidence type="ECO:0000256" key="1">
    <source>
        <dbReference type="SAM" id="Phobius"/>
    </source>
</evidence>
<sequence length="108" mass="10875">MGGGDAKLIPAIALWAGPQNLLLFLLAMTLAGGLIAAILLVLRKKPRNTSISPTENQSPAAAQDGSAAAYTPSVPYAVAIAIGGGVFLIQPVLNAFGAVLWPVIGNGV</sequence>
<evidence type="ECO:0000259" key="2">
    <source>
        <dbReference type="Pfam" id="PF01478"/>
    </source>
</evidence>
<dbReference type="GO" id="GO:0004190">
    <property type="term" value="F:aspartic-type endopeptidase activity"/>
    <property type="evidence" value="ECO:0007669"/>
    <property type="project" value="InterPro"/>
</dbReference>
<accession>A0A5A7MV95</accession>
<dbReference type="Proteomes" id="UP000325187">
    <property type="component" value="Unassembled WGS sequence"/>
</dbReference>
<dbReference type="Gene3D" id="1.20.120.1220">
    <property type="match status" value="1"/>
</dbReference>
<dbReference type="AlphaFoldDB" id="A0A5A7MV95"/>
<comment type="caution">
    <text evidence="3">The sequence shown here is derived from an EMBL/GenBank/DDBJ whole genome shotgun (WGS) entry which is preliminary data.</text>
</comment>
<gene>
    <name evidence="3" type="ORF">JCM17845_05460</name>
</gene>